<feature type="compositionally biased region" description="Basic residues" evidence="1">
    <location>
        <begin position="21"/>
        <end position="30"/>
    </location>
</feature>
<gene>
    <name evidence="3" type="ORF">QBC38DRAFT_414617</name>
</gene>
<evidence type="ECO:0000313" key="3">
    <source>
        <dbReference type="EMBL" id="KAK4228479.1"/>
    </source>
</evidence>
<dbReference type="PANTHER" id="PTHR38113">
    <property type="match status" value="1"/>
</dbReference>
<dbReference type="Pfam" id="PF10056">
    <property type="entry name" value="DUF2293"/>
    <property type="match status" value="1"/>
</dbReference>
<organism evidence="3 4">
    <name type="scientific">Podospora fimiseda</name>
    <dbReference type="NCBI Taxonomy" id="252190"/>
    <lineage>
        <taxon>Eukaryota</taxon>
        <taxon>Fungi</taxon>
        <taxon>Dikarya</taxon>
        <taxon>Ascomycota</taxon>
        <taxon>Pezizomycotina</taxon>
        <taxon>Sordariomycetes</taxon>
        <taxon>Sordariomycetidae</taxon>
        <taxon>Sordariales</taxon>
        <taxon>Podosporaceae</taxon>
        <taxon>Podospora</taxon>
    </lineage>
</organism>
<keyword evidence="4" id="KW-1185">Reference proteome</keyword>
<protein>
    <recommendedName>
        <fullName evidence="2">DUF2293 domain-containing protein</fullName>
    </recommendedName>
</protein>
<evidence type="ECO:0000256" key="1">
    <source>
        <dbReference type="SAM" id="MobiDB-lite"/>
    </source>
</evidence>
<comment type="caution">
    <text evidence="3">The sequence shown here is derived from an EMBL/GenBank/DDBJ whole genome shotgun (WGS) entry which is preliminary data.</text>
</comment>
<feature type="compositionally biased region" description="Acidic residues" evidence="1">
    <location>
        <begin position="307"/>
        <end position="332"/>
    </location>
</feature>
<feature type="region of interest" description="Disordered" evidence="1">
    <location>
        <begin position="592"/>
        <end position="617"/>
    </location>
</feature>
<feature type="domain" description="DUF2293" evidence="2">
    <location>
        <begin position="194"/>
        <end position="283"/>
    </location>
</feature>
<dbReference type="Proteomes" id="UP001301958">
    <property type="component" value="Unassembled WGS sequence"/>
</dbReference>
<name>A0AAN7BS23_9PEZI</name>
<dbReference type="InterPro" id="IPR018744">
    <property type="entry name" value="DUF2293"/>
</dbReference>
<feature type="compositionally biased region" description="Basic residues" evidence="1">
    <location>
        <begin position="1"/>
        <end position="12"/>
    </location>
</feature>
<dbReference type="PANTHER" id="PTHR38113:SF1">
    <property type="entry name" value="DUF2293 DOMAIN-CONTAINING PROTEIN"/>
    <property type="match status" value="1"/>
</dbReference>
<evidence type="ECO:0000313" key="4">
    <source>
        <dbReference type="Proteomes" id="UP001301958"/>
    </source>
</evidence>
<proteinExistence type="predicted"/>
<feature type="region of interest" description="Disordered" evidence="1">
    <location>
        <begin position="1"/>
        <end position="50"/>
    </location>
</feature>
<reference evidence="3" key="2">
    <citation type="submission" date="2023-05" db="EMBL/GenBank/DDBJ databases">
        <authorList>
            <consortium name="Lawrence Berkeley National Laboratory"/>
            <person name="Steindorff A."/>
            <person name="Hensen N."/>
            <person name="Bonometti L."/>
            <person name="Westerberg I."/>
            <person name="Brannstrom I.O."/>
            <person name="Guillou S."/>
            <person name="Cros-Aarteil S."/>
            <person name="Calhoun S."/>
            <person name="Haridas S."/>
            <person name="Kuo A."/>
            <person name="Mondo S."/>
            <person name="Pangilinan J."/>
            <person name="Riley R."/>
            <person name="Labutti K."/>
            <person name="Andreopoulos B."/>
            <person name="Lipzen A."/>
            <person name="Chen C."/>
            <person name="Yanf M."/>
            <person name="Daum C."/>
            <person name="Ng V."/>
            <person name="Clum A."/>
            <person name="Ohm R."/>
            <person name="Martin F."/>
            <person name="Silar P."/>
            <person name="Natvig D."/>
            <person name="Lalanne C."/>
            <person name="Gautier V."/>
            <person name="Ament-Velasquez S.L."/>
            <person name="Kruys A."/>
            <person name="Hutchinson M.I."/>
            <person name="Powell A.J."/>
            <person name="Barry K."/>
            <person name="Miller A.N."/>
            <person name="Grigoriev I.V."/>
            <person name="Debuchy R."/>
            <person name="Gladieux P."/>
            <person name="Thoren M.H."/>
            <person name="Johannesson H."/>
        </authorList>
    </citation>
    <scope>NUCLEOTIDE SEQUENCE</scope>
    <source>
        <strain evidence="3">CBS 990.96</strain>
    </source>
</reference>
<accession>A0AAN7BS23</accession>
<feature type="region of interest" description="Disordered" evidence="1">
    <location>
        <begin position="304"/>
        <end position="453"/>
    </location>
</feature>
<sequence>MGSKKKEKKKRAALGVASAKERHKKGIKRTTGHDWKAPIPPGLVAKPDRPRVMSKHKSWFEFIENKDKKKKLEIQVTERKTTFRWRLEPFVETREPPPGYEFVPMGNPALTSACKEISRERGAMVFIVTSSQGVFSKRLSLHLNRVGHHIREAIVEEARKSLGDNNLIGDATLLGLPEPIPERQEDINAQADAALRDLFPRIPHTDRQMIIAHAFNKANITNPDSPPVGLCANVTLSRRVQLAVLAHIRHTHTRYDQLLRETSYVNARKAVESLCFDFLVKWRGDEETGRDQLDEILCEVIVISDSESSDSESDDDDEDSDDDSDDDTDDDEKSSGVSPAESPRGEMARVNIPTTPLLPDSTRINEDLRGGLGRPGAPEGSLLPGSPRGNENIRFGVPGRTSALNRPLPPPAAQSSYPLDARHHHHRDESPRVVQNRIRKHSRRDQEKKEAKWAKRGFGRYQAVHEAWNQAVERQRLEQNGSAGPEAPALMPLSRSASQPWPPNHFQHSELGMRMPISPREPPDHARHQSSGTPFHRVINHAEARNHAAFGDNQRLQSPYNAPGGSHINGVGPIVGSRSQATGGYAQRFEDQPLQSIEPASPSGHSGWRHRPETNVSSVSGPVRVAYRAVIPVDRPREVRENNTYGNDEGFIHLSPRPDRLPRRLDHMSLAPNSPRVPQSPTYDLPGYNTSQGCRDDTALPRMESNPILINEDWRVLRSAARPIYVPDSDLIHRQSLRQHTLPRGHFQEQVHLPIRMARQTSQIQPGQGAIDEAGYHDRRTNQPVMDRLPGDVQILRVENKFPKQYGSTPMQPDHRRTLATNDNAPPLEPHPRRSEQVIARYDRPAIVSANGGTDRRELEDRRMQPQRHERVVAYEFVHHDRPGHETVSYTDQHGRILRTERYPSERPSVPSGAGPRYENQTAYFRRVDSRGREIILLDE</sequence>
<reference evidence="3" key="1">
    <citation type="journal article" date="2023" name="Mol. Phylogenet. Evol.">
        <title>Genome-scale phylogeny and comparative genomics of the fungal order Sordariales.</title>
        <authorList>
            <person name="Hensen N."/>
            <person name="Bonometti L."/>
            <person name="Westerberg I."/>
            <person name="Brannstrom I.O."/>
            <person name="Guillou S."/>
            <person name="Cros-Aarteil S."/>
            <person name="Calhoun S."/>
            <person name="Haridas S."/>
            <person name="Kuo A."/>
            <person name="Mondo S."/>
            <person name="Pangilinan J."/>
            <person name="Riley R."/>
            <person name="LaButti K."/>
            <person name="Andreopoulos B."/>
            <person name="Lipzen A."/>
            <person name="Chen C."/>
            <person name="Yan M."/>
            <person name="Daum C."/>
            <person name="Ng V."/>
            <person name="Clum A."/>
            <person name="Steindorff A."/>
            <person name="Ohm R.A."/>
            <person name="Martin F."/>
            <person name="Silar P."/>
            <person name="Natvig D.O."/>
            <person name="Lalanne C."/>
            <person name="Gautier V."/>
            <person name="Ament-Velasquez S.L."/>
            <person name="Kruys A."/>
            <person name="Hutchinson M.I."/>
            <person name="Powell A.J."/>
            <person name="Barry K."/>
            <person name="Miller A.N."/>
            <person name="Grigoriev I.V."/>
            <person name="Debuchy R."/>
            <person name="Gladieux P."/>
            <person name="Hiltunen Thoren M."/>
            <person name="Johannesson H."/>
        </authorList>
    </citation>
    <scope>NUCLEOTIDE SEQUENCE</scope>
    <source>
        <strain evidence="3">CBS 990.96</strain>
    </source>
</reference>
<dbReference type="AlphaFoldDB" id="A0AAN7BS23"/>
<evidence type="ECO:0000259" key="2">
    <source>
        <dbReference type="Pfam" id="PF10056"/>
    </source>
</evidence>
<dbReference type="EMBL" id="MU865318">
    <property type="protein sequence ID" value="KAK4228479.1"/>
    <property type="molecule type" value="Genomic_DNA"/>
</dbReference>
<feature type="region of interest" description="Disordered" evidence="1">
    <location>
        <begin position="804"/>
        <end position="832"/>
    </location>
</feature>
<feature type="compositionally biased region" description="Basic and acidic residues" evidence="1">
    <location>
        <begin position="444"/>
        <end position="453"/>
    </location>
</feature>